<dbReference type="Proteomes" id="UP000255193">
    <property type="component" value="Unassembled WGS sequence"/>
</dbReference>
<evidence type="ECO:0000256" key="4">
    <source>
        <dbReference type="ARBA" id="ARBA00022630"/>
    </source>
</evidence>
<accession>A0A378Q3I4</accession>
<evidence type="ECO:0000256" key="5">
    <source>
        <dbReference type="ARBA" id="ARBA00022643"/>
    </source>
</evidence>
<dbReference type="FunFam" id="3.40.50.620:FF:000021">
    <property type="entry name" value="Riboflavin biosynthesis protein"/>
    <property type="match status" value="1"/>
</dbReference>
<dbReference type="Pfam" id="PF01687">
    <property type="entry name" value="Flavokinase"/>
    <property type="match status" value="1"/>
</dbReference>
<dbReference type="UniPathway" id="UPA00277">
    <property type="reaction ID" value="UER00407"/>
</dbReference>
<dbReference type="CDD" id="cd02064">
    <property type="entry name" value="FAD_synthetase_N"/>
    <property type="match status" value="1"/>
</dbReference>
<dbReference type="InterPro" id="IPR015864">
    <property type="entry name" value="FAD_synthase"/>
</dbReference>
<dbReference type="EC" id="2.7.1.26" evidence="15"/>
<dbReference type="AlphaFoldDB" id="A0A378Q3I4"/>
<keyword evidence="6 15" id="KW-0808">Transferase</keyword>
<comment type="pathway">
    <text evidence="2 15">Cofactor biosynthesis; FAD biosynthesis; FAD from FMN: step 1/1.</text>
</comment>
<dbReference type="NCBIfam" id="TIGR00083">
    <property type="entry name" value="ribF"/>
    <property type="match status" value="1"/>
</dbReference>
<keyword evidence="9 15" id="KW-0418">Kinase</keyword>
<sequence length="345" mass="37936">MTNETAMRQIEYLDNALANPHTSIDRRGLLMAIGNFDGVHLGHQAILRALIEQSRTQNLISAVMVFEPQPREWFDPANAPARLTNFAEKSALLTACGVERIIVARFDDALRCLSAQAFANQLAKLNVKGLLIGDDFRFGQDRTGDGEFLRAQGFAVTHLDTVCDDPATLERVSSTRIRAYLQQGDLTAAARLLGRDYTITGTVLHGDKIGRTLNFPTANIALARIRPPLHGIYGVDVWTTDGTPLTDLAQDGQAGVAGFAPNSLFGAASVGTRPTVQGETWRLEVFFPQFKGDLYGRNLSVRFLHFLHGERNYNGLDALKAGIKQDVVDLLAWRETQIASLQPKH</sequence>
<evidence type="ECO:0000256" key="14">
    <source>
        <dbReference type="ARBA" id="ARBA00049494"/>
    </source>
</evidence>
<dbReference type="GO" id="GO:0005524">
    <property type="term" value="F:ATP binding"/>
    <property type="evidence" value="ECO:0007669"/>
    <property type="project" value="UniProtKB-UniRule"/>
</dbReference>
<evidence type="ECO:0000256" key="12">
    <source>
        <dbReference type="ARBA" id="ARBA00023268"/>
    </source>
</evidence>
<dbReference type="SUPFAM" id="SSF52374">
    <property type="entry name" value="Nucleotidylyl transferase"/>
    <property type="match status" value="1"/>
</dbReference>
<dbReference type="InterPro" id="IPR015865">
    <property type="entry name" value="Riboflavin_kinase_bac/euk"/>
</dbReference>
<dbReference type="GO" id="GO:0009398">
    <property type="term" value="P:FMN biosynthetic process"/>
    <property type="evidence" value="ECO:0007669"/>
    <property type="project" value="UniProtKB-UniRule"/>
</dbReference>
<dbReference type="PANTHER" id="PTHR22749">
    <property type="entry name" value="RIBOFLAVIN KINASE/FMN ADENYLYLTRANSFERASE"/>
    <property type="match status" value="1"/>
</dbReference>
<evidence type="ECO:0000313" key="18">
    <source>
        <dbReference type="Proteomes" id="UP000255193"/>
    </source>
</evidence>
<keyword evidence="5 15" id="KW-0288">FMN</keyword>
<dbReference type="EC" id="2.7.7.2" evidence="15"/>
<comment type="similarity">
    <text evidence="15">Belongs to the ribF family.</text>
</comment>
<keyword evidence="7 15" id="KW-0548">Nucleotidyltransferase</keyword>
<evidence type="ECO:0000256" key="10">
    <source>
        <dbReference type="ARBA" id="ARBA00022827"/>
    </source>
</evidence>
<dbReference type="Gene3D" id="3.40.50.620">
    <property type="entry name" value="HUPs"/>
    <property type="match status" value="1"/>
</dbReference>
<dbReference type="InterPro" id="IPR002606">
    <property type="entry name" value="Riboflavin_kinase_bac"/>
</dbReference>
<dbReference type="SUPFAM" id="SSF82114">
    <property type="entry name" value="Riboflavin kinase-like"/>
    <property type="match status" value="1"/>
</dbReference>
<comment type="pathway">
    <text evidence="3 15">Cofactor biosynthesis; FMN biosynthesis; FMN from riboflavin (ATP route): step 1/1.</text>
</comment>
<dbReference type="GO" id="GO:0008531">
    <property type="term" value="F:riboflavin kinase activity"/>
    <property type="evidence" value="ECO:0007669"/>
    <property type="project" value="UniProtKB-UniRule"/>
</dbReference>
<evidence type="ECO:0000256" key="9">
    <source>
        <dbReference type="ARBA" id="ARBA00022777"/>
    </source>
</evidence>
<dbReference type="SMART" id="SM00904">
    <property type="entry name" value="Flavokinase"/>
    <property type="match status" value="1"/>
</dbReference>
<comment type="catalytic activity">
    <reaction evidence="14 15">
        <text>FMN + ATP + H(+) = FAD + diphosphate</text>
        <dbReference type="Rhea" id="RHEA:17237"/>
        <dbReference type="ChEBI" id="CHEBI:15378"/>
        <dbReference type="ChEBI" id="CHEBI:30616"/>
        <dbReference type="ChEBI" id="CHEBI:33019"/>
        <dbReference type="ChEBI" id="CHEBI:57692"/>
        <dbReference type="ChEBI" id="CHEBI:58210"/>
        <dbReference type="EC" id="2.7.7.2"/>
    </reaction>
</comment>
<feature type="domain" description="Riboflavin kinase" evidence="16">
    <location>
        <begin position="192"/>
        <end position="335"/>
    </location>
</feature>
<evidence type="ECO:0000256" key="1">
    <source>
        <dbReference type="ARBA" id="ARBA00002121"/>
    </source>
</evidence>
<reference evidence="17 18" key="1">
    <citation type="submission" date="2018-06" db="EMBL/GenBank/DDBJ databases">
        <authorList>
            <consortium name="Pathogen Informatics"/>
            <person name="Doyle S."/>
        </authorList>
    </citation>
    <scope>NUCLEOTIDE SEQUENCE [LARGE SCALE GENOMIC DNA]</scope>
    <source>
        <strain evidence="17 18">NCTC11091</strain>
    </source>
</reference>
<evidence type="ECO:0000256" key="13">
    <source>
        <dbReference type="ARBA" id="ARBA00047880"/>
    </source>
</evidence>
<keyword evidence="12" id="KW-0511">Multifunctional enzyme</keyword>
<evidence type="ECO:0000256" key="2">
    <source>
        <dbReference type="ARBA" id="ARBA00004726"/>
    </source>
</evidence>
<evidence type="ECO:0000256" key="3">
    <source>
        <dbReference type="ARBA" id="ARBA00005201"/>
    </source>
</evidence>
<dbReference type="Gene3D" id="2.40.30.30">
    <property type="entry name" value="Riboflavin kinase-like"/>
    <property type="match status" value="1"/>
</dbReference>
<keyword evidence="4 15" id="KW-0285">Flavoprotein</keyword>
<dbReference type="UniPathway" id="UPA00276">
    <property type="reaction ID" value="UER00406"/>
</dbReference>
<dbReference type="Pfam" id="PF06574">
    <property type="entry name" value="FAD_syn"/>
    <property type="match status" value="1"/>
</dbReference>
<gene>
    <name evidence="17" type="primary">ribF</name>
    <name evidence="17" type="ORF">NCTC11091_00518</name>
</gene>
<keyword evidence="11 15" id="KW-0067">ATP-binding</keyword>
<dbReference type="GO" id="GO:0006747">
    <property type="term" value="P:FAD biosynthetic process"/>
    <property type="evidence" value="ECO:0007669"/>
    <property type="project" value="UniProtKB-UniRule"/>
</dbReference>
<evidence type="ECO:0000256" key="6">
    <source>
        <dbReference type="ARBA" id="ARBA00022679"/>
    </source>
</evidence>
<keyword evidence="10 15" id="KW-0274">FAD</keyword>
<dbReference type="InterPro" id="IPR023468">
    <property type="entry name" value="Riboflavin_kinase"/>
</dbReference>
<keyword evidence="8 15" id="KW-0547">Nucleotide-binding</keyword>
<comment type="catalytic activity">
    <reaction evidence="13 15">
        <text>riboflavin + ATP = FMN + ADP + H(+)</text>
        <dbReference type="Rhea" id="RHEA:14357"/>
        <dbReference type="ChEBI" id="CHEBI:15378"/>
        <dbReference type="ChEBI" id="CHEBI:30616"/>
        <dbReference type="ChEBI" id="CHEBI:57986"/>
        <dbReference type="ChEBI" id="CHEBI:58210"/>
        <dbReference type="ChEBI" id="CHEBI:456216"/>
        <dbReference type="EC" id="2.7.1.26"/>
    </reaction>
</comment>
<dbReference type="EMBL" id="UGQA01000001">
    <property type="protein sequence ID" value="STY94748.1"/>
    <property type="molecule type" value="Genomic_DNA"/>
</dbReference>
<dbReference type="InterPro" id="IPR023465">
    <property type="entry name" value="Riboflavin_kinase_dom_sf"/>
</dbReference>
<dbReference type="GO" id="GO:0009231">
    <property type="term" value="P:riboflavin biosynthetic process"/>
    <property type="evidence" value="ECO:0007669"/>
    <property type="project" value="InterPro"/>
</dbReference>
<comment type="function">
    <text evidence="1">Catalyzes the phosphorylation of riboflavin to FMN followed by the adenylation of FMN to FAD.</text>
</comment>
<evidence type="ECO:0000256" key="8">
    <source>
        <dbReference type="ARBA" id="ARBA00022741"/>
    </source>
</evidence>
<protein>
    <recommendedName>
        <fullName evidence="15">Riboflavin biosynthesis protein</fullName>
    </recommendedName>
    <domain>
        <recommendedName>
            <fullName evidence="15">Riboflavin kinase</fullName>
            <ecNumber evidence="15">2.7.1.26</ecNumber>
        </recommendedName>
        <alternativeName>
            <fullName evidence="15">Flavokinase</fullName>
        </alternativeName>
    </domain>
    <domain>
        <recommendedName>
            <fullName evidence="15">FMN adenylyltransferase</fullName>
            <ecNumber evidence="15">2.7.7.2</ecNumber>
        </recommendedName>
        <alternativeName>
            <fullName evidence="15">FAD pyrophosphorylase</fullName>
        </alternativeName>
        <alternativeName>
            <fullName evidence="15">FAD synthase</fullName>
        </alternativeName>
    </domain>
</protein>
<evidence type="ECO:0000313" key="17">
    <source>
        <dbReference type="EMBL" id="STY94748.1"/>
    </source>
</evidence>
<evidence type="ECO:0000256" key="7">
    <source>
        <dbReference type="ARBA" id="ARBA00022695"/>
    </source>
</evidence>
<proteinExistence type="inferred from homology"/>
<organism evidence="17 18">
    <name type="scientific">Faucicola atlantae</name>
    <dbReference type="NCBI Taxonomy" id="34059"/>
    <lineage>
        <taxon>Bacteria</taxon>
        <taxon>Pseudomonadati</taxon>
        <taxon>Pseudomonadota</taxon>
        <taxon>Gammaproteobacteria</taxon>
        <taxon>Moraxellales</taxon>
        <taxon>Moraxellaceae</taxon>
        <taxon>Faucicola</taxon>
    </lineage>
</organism>
<name>A0A378Q3I4_9GAMM</name>
<evidence type="ECO:0000256" key="15">
    <source>
        <dbReference type="PIRNR" id="PIRNR004491"/>
    </source>
</evidence>
<dbReference type="InterPro" id="IPR014729">
    <property type="entry name" value="Rossmann-like_a/b/a_fold"/>
</dbReference>
<evidence type="ECO:0000256" key="11">
    <source>
        <dbReference type="ARBA" id="ARBA00022840"/>
    </source>
</evidence>
<dbReference type="PANTHER" id="PTHR22749:SF6">
    <property type="entry name" value="RIBOFLAVIN KINASE"/>
    <property type="match status" value="1"/>
</dbReference>
<dbReference type="GO" id="GO:0003919">
    <property type="term" value="F:FMN adenylyltransferase activity"/>
    <property type="evidence" value="ECO:0007669"/>
    <property type="project" value="UniProtKB-UniRule"/>
</dbReference>
<evidence type="ECO:0000259" key="16">
    <source>
        <dbReference type="SMART" id="SM00904"/>
    </source>
</evidence>
<dbReference type="PIRSF" id="PIRSF004491">
    <property type="entry name" value="FAD_Synth"/>
    <property type="match status" value="1"/>
</dbReference>